<name>A0AAD5LDI7_PYTIN</name>
<keyword evidence="1" id="KW-0175">Coiled coil</keyword>
<feature type="compositionally biased region" description="Low complexity" evidence="2">
    <location>
        <begin position="64"/>
        <end position="86"/>
    </location>
</feature>
<feature type="compositionally biased region" description="Polar residues" evidence="2">
    <location>
        <begin position="105"/>
        <end position="114"/>
    </location>
</feature>
<protein>
    <submittedName>
        <fullName evidence="4">Uncharacterized protein</fullName>
    </submittedName>
</protein>
<gene>
    <name evidence="4" type="ORF">P43SY_004236</name>
</gene>
<keyword evidence="5" id="KW-1185">Reference proteome</keyword>
<evidence type="ECO:0000256" key="2">
    <source>
        <dbReference type="SAM" id="MobiDB-lite"/>
    </source>
</evidence>
<evidence type="ECO:0000256" key="3">
    <source>
        <dbReference type="SAM" id="SignalP"/>
    </source>
</evidence>
<feature type="chain" id="PRO_5042145650" evidence="3">
    <location>
        <begin position="22"/>
        <end position="158"/>
    </location>
</feature>
<comment type="caution">
    <text evidence="4">The sequence shown here is derived from an EMBL/GenBank/DDBJ whole genome shotgun (WGS) entry which is preliminary data.</text>
</comment>
<feature type="signal peptide" evidence="3">
    <location>
        <begin position="1"/>
        <end position="21"/>
    </location>
</feature>
<evidence type="ECO:0000256" key="1">
    <source>
        <dbReference type="SAM" id="Coils"/>
    </source>
</evidence>
<reference evidence="4" key="1">
    <citation type="submission" date="2021-12" db="EMBL/GenBank/DDBJ databases">
        <title>Prjna785345.</title>
        <authorList>
            <person name="Rujirawat T."/>
            <person name="Krajaejun T."/>
        </authorList>
    </citation>
    <scope>NUCLEOTIDE SEQUENCE</scope>
    <source>
        <strain evidence="4">Pi057C3</strain>
    </source>
</reference>
<accession>A0AAD5LDI7</accession>
<sequence>MVRALAVIAAAASVMVATTSAVEIDSALLEKVLKYEADKAEVLQELHDIQEAINKINSQAMALSTSSNTAVSSSSTAGSDAGSGNDFEIQTPRPPTADSAKDESGSVSAASRANASEPVPSKQAMPATVVPTQTPKSAAMPLVPAVAAIVAAVASTLL</sequence>
<dbReference type="EMBL" id="JAKCXM010000383">
    <property type="protein sequence ID" value="KAJ0394789.1"/>
    <property type="molecule type" value="Genomic_DNA"/>
</dbReference>
<feature type="coiled-coil region" evidence="1">
    <location>
        <begin position="32"/>
        <end position="59"/>
    </location>
</feature>
<dbReference type="Proteomes" id="UP001209570">
    <property type="component" value="Unassembled WGS sequence"/>
</dbReference>
<evidence type="ECO:0000313" key="4">
    <source>
        <dbReference type="EMBL" id="KAJ0394789.1"/>
    </source>
</evidence>
<keyword evidence="3" id="KW-0732">Signal</keyword>
<dbReference type="AlphaFoldDB" id="A0AAD5LDI7"/>
<proteinExistence type="predicted"/>
<feature type="region of interest" description="Disordered" evidence="2">
    <location>
        <begin position="64"/>
        <end position="127"/>
    </location>
</feature>
<evidence type="ECO:0000313" key="5">
    <source>
        <dbReference type="Proteomes" id="UP001209570"/>
    </source>
</evidence>
<organism evidence="4 5">
    <name type="scientific">Pythium insidiosum</name>
    <name type="common">Pythiosis disease agent</name>
    <dbReference type="NCBI Taxonomy" id="114742"/>
    <lineage>
        <taxon>Eukaryota</taxon>
        <taxon>Sar</taxon>
        <taxon>Stramenopiles</taxon>
        <taxon>Oomycota</taxon>
        <taxon>Peronosporomycetes</taxon>
        <taxon>Pythiales</taxon>
        <taxon>Pythiaceae</taxon>
        <taxon>Pythium</taxon>
    </lineage>
</organism>